<evidence type="ECO:0000313" key="1">
    <source>
        <dbReference type="EMBL" id="PBK94583.1"/>
    </source>
</evidence>
<dbReference type="SUPFAM" id="SSF55676">
    <property type="entry name" value="CytB endotoxin-like"/>
    <property type="match status" value="1"/>
</dbReference>
<gene>
    <name evidence="1" type="ORF">ARMGADRAFT_1011516</name>
</gene>
<proteinExistence type="predicted"/>
<protein>
    <submittedName>
        <fullName evidence="1">Uncharacterized protein</fullName>
    </submittedName>
</protein>
<dbReference type="Gene3D" id="3.40.198.10">
    <property type="entry name" value="Delta-endotoxin CytB-like"/>
    <property type="match status" value="1"/>
</dbReference>
<organism evidence="1 2">
    <name type="scientific">Armillaria gallica</name>
    <name type="common">Bulbous honey fungus</name>
    <name type="synonym">Armillaria bulbosa</name>
    <dbReference type="NCBI Taxonomy" id="47427"/>
    <lineage>
        <taxon>Eukaryota</taxon>
        <taxon>Fungi</taxon>
        <taxon>Dikarya</taxon>
        <taxon>Basidiomycota</taxon>
        <taxon>Agaricomycotina</taxon>
        <taxon>Agaricomycetes</taxon>
        <taxon>Agaricomycetidae</taxon>
        <taxon>Agaricales</taxon>
        <taxon>Marasmiineae</taxon>
        <taxon>Physalacriaceae</taxon>
        <taxon>Armillaria</taxon>
    </lineage>
</organism>
<evidence type="ECO:0000313" key="2">
    <source>
        <dbReference type="Proteomes" id="UP000217790"/>
    </source>
</evidence>
<dbReference type="EMBL" id="KZ293653">
    <property type="protein sequence ID" value="PBK94583.1"/>
    <property type="molecule type" value="Genomic_DNA"/>
</dbReference>
<accession>A0A2H3E1Z8</accession>
<dbReference type="InParanoid" id="A0A2H3E1Z8"/>
<sequence>MKFPGRYMKFDDTTCRKRSDWKDFRATIGNYQALDLADFLLRSTVISQADTTVSVMAKSIATFLDDALRAGIDLHELETTIEAMFAHLKDKKAKGVANFYRSTEEGTRRSSWECRLCFALPNEYLRNYFCRMATTIKLEANIEDEESSRQYHEQLLCYCRLSKGLRV</sequence>
<dbReference type="InterPro" id="IPR035918">
    <property type="entry name" value="CytB_endotoxin-like_sf"/>
</dbReference>
<keyword evidence="2" id="KW-1185">Reference proteome</keyword>
<reference evidence="2" key="1">
    <citation type="journal article" date="2017" name="Nat. Ecol. Evol.">
        <title>Genome expansion and lineage-specific genetic innovations in the forest pathogenic fungi Armillaria.</title>
        <authorList>
            <person name="Sipos G."/>
            <person name="Prasanna A.N."/>
            <person name="Walter M.C."/>
            <person name="O'Connor E."/>
            <person name="Balint B."/>
            <person name="Krizsan K."/>
            <person name="Kiss B."/>
            <person name="Hess J."/>
            <person name="Varga T."/>
            <person name="Slot J."/>
            <person name="Riley R."/>
            <person name="Boka B."/>
            <person name="Rigling D."/>
            <person name="Barry K."/>
            <person name="Lee J."/>
            <person name="Mihaltcheva S."/>
            <person name="LaButti K."/>
            <person name="Lipzen A."/>
            <person name="Waldron R."/>
            <person name="Moloney N.M."/>
            <person name="Sperisen C."/>
            <person name="Kredics L."/>
            <person name="Vagvoelgyi C."/>
            <person name="Patrignani A."/>
            <person name="Fitzpatrick D."/>
            <person name="Nagy I."/>
            <person name="Doyle S."/>
            <person name="Anderson J.B."/>
            <person name="Grigoriev I.V."/>
            <person name="Gueldener U."/>
            <person name="Muensterkoetter M."/>
            <person name="Nagy L.G."/>
        </authorList>
    </citation>
    <scope>NUCLEOTIDE SEQUENCE [LARGE SCALE GENOMIC DNA]</scope>
    <source>
        <strain evidence="2">Ar21-2</strain>
    </source>
</reference>
<dbReference type="AlphaFoldDB" id="A0A2H3E1Z8"/>
<name>A0A2H3E1Z8_ARMGA</name>
<dbReference type="Proteomes" id="UP000217790">
    <property type="component" value="Unassembled WGS sequence"/>
</dbReference>
<dbReference type="OrthoDB" id="3178885at2759"/>